<evidence type="ECO:0000256" key="1">
    <source>
        <dbReference type="SAM" id="MobiDB-lite"/>
    </source>
</evidence>
<organism evidence="2 3">
    <name type="scientific">Dryococelus australis</name>
    <dbReference type="NCBI Taxonomy" id="614101"/>
    <lineage>
        <taxon>Eukaryota</taxon>
        <taxon>Metazoa</taxon>
        <taxon>Ecdysozoa</taxon>
        <taxon>Arthropoda</taxon>
        <taxon>Hexapoda</taxon>
        <taxon>Insecta</taxon>
        <taxon>Pterygota</taxon>
        <taxon>Neoptera</taxon>
        <taxon>Polyneoptera</taxon>
        <taxon>Phasmatodea</taxon>
        <taxon>Verophasmatodea</taxon>
        <taxon>Anareolatae</taxon>
        <taxon>Phasmatidae</taxon>
        <taxon>Eurycanthinae</taxon>
        <taxon>Dryococelus</taxon>
    </lineage>
</organism>
<feature type="region of interest" description="Disordered" evidence="1">
    <location>
        <begin position="19"/>
        <end position="44"/>
    </location>
</feature>
<comment type="caution">
    <text evidence="2">The sequence shown here is derived from an EMBL/GenBank/DDBJ whole genome shotgun (WGS) entry which is preliminary data.</text>
</comment>
<protein>
    <submittedName>
        <fullName evidence="2">Uncharacterized protein</fullName>
    </submittedName>
</protein>
<evidence type="ECO:0000313" key="2">
    <source>
        <dbReference type="EMBL" id="KAJ8877968.1"/>
    </source>
</evidence>
<proteinExistence type="predicted"/>
<reference evidence="2 3" key="1">
    <citation type="submission" date="2023-02" db="EMBL/GenBank/DDBJ databases">
        <title>LHISI_Scaffold_Assembly.</title>
        <authorList>
            <person name="Stuart O.P."/>
            <person name="Cleave R."/>
            <person name="Magrath M.J.L."/>
            <person name="Mikheyev A.S."/>
        </authorList>
    </citation>
    <scope>NUCLEOTIDE SEQUENCE [LARGE SCALE GENOMIC DNA]</scope>
    <source>
        <strain evidence="2">Daus_M_001</strain>
        <tissue evidence="2">Leg muscle</tissue>
    </source>
</reference>
<dbReference type="Proteomes" id="UP001159363">
    <property type="component" value="Chromosome 7"/>
</dbReference>
<sequence length="599" mass="67742">MCSQIISANTSKYRNVYSPGDERKWLPVPERHDEENKDDGRGCGSYETKMHIQKPRRLLAHASCNQGRINTLRWNYPRHLGLDGNNARLARRSDEALGVLVSVARIAPSFLGLERQWTQVGKAGNTVASYVTRANLAEDRLSKCPRASIWQLNLIKLHYKLVRGSIQTPRSTCLLTVALTSNPIHVLAGKQFNVGIRRMVVHMAEKQLNVGIRRMVVHMAEKQFNVGIRRMVVHSQPDHRSTSSLVYVADPAISTVVLAIVELRMLATLYELASLAGRTLRTPGRGARRRTAARVIINYGRAAKCQADSTCFLSLSRGTPEFREQSSMQAVLPILVLSRVFWEKTLRHPTRPIKTRLLRHWKNVIRSQAPNAVVQWLEHTPPTRAKWVRFPAATPPDLRTWESCRTMPLVGGSSRGLPVSPCSVLTSLHPHRLSRPRIAAHSSSLSHSITAAGHVRQSLFELSCELWAALNSEVLREPMWVKRGEYGDHQNARAGKREAPQKIRRPAAQSGTILTCEIPGSTQLGIEPGPPWWKARCIFKIYNNSTKIRLTFVYMRQRNIKEVELKRDFRKFGINSEWDYTFPCTETFIPSGMQACMES</sequence>
<keyword evidence="3" id="KW-1185">Reference proteome</keyword>
<gene>
    <name evidence="2" type="ORF">PR048_022431</name>
</gene>
<accession>A0ABQ9H0Z6</accession>
<name>A0ABQ9H0Z6_9NEOP</name>
<dbReference type="EMBL" id="JARBHB010000008">
    <property type="protein sequence ID" value="KAJ8877968.1"/>
    <property type="molecule type" value="Genomic_DNA"/>
</dbReference>
<feature type="compositionally biased region" description="Basic and acidic residues" evidence="1">
    <location>
        <begin position="20"/>
        <end position="41"/>
    </location>
</feature>
<evidence type="ECO:0000313" key="3">
    <source>
        <dbReference type="Proteomes" id="UP001159363"/>
    </source>
</evidence>